<reference evidence="2 3" key="1">
    <citation type="submission" date="2020-03" db="EMBL/GenBank/DDBJ databases">
        <title>Draft genome of Streptomyces sp. ventii, isolated from the Axial Seamount in the Pacific Ocean, and resequencing of the two type strains Streptomyces lonarensis strain NCL 716 and Streptomyces bohaiensis strain 11A07.</title>
        <authorList>
            <person name="Loughran R.M."/>
            <person name="Pfannmuller K.M."/>
            <person name="Wasson B.J."/>
            <person name="Deadmond M.C."/>
            <person name="Paddock B.E."/>
            <person name="Koyack M.J."/>
            <person name="Gallegos D.A."/>
            <person name="Mitchell E.A."/>
            <person name="Ushijima B."/>
            <person name="Saw J.H."/>
            <person name="Mcphail K.L."/>
            <person name="Videau P."/>
        </authorList>
    </citation>
    <scope>NUCLEOTIDE SEQUENCE [LARGE SCALE GENOMIC DNA]</scope>
    <source>
        <strain evidence="3">5675061</strain>
    </source>
</reference>
<accession>A0ABX1ASB0</accession>
<evidence type="ECO:0000313" key="2">
    <source>
        <dbReference type="EMBL" id="NJP68636.1"/>
    </source>
</evidence>
<gene>
    <name evidence="2" type="ORF">HCJ92_20635</name>
</gene>
<dbReference type="EMBL" id="JAAVJB010000246">
    <property type="protein sequence ID" value="NJP68636.1"/>
    <property type="molecule type" value="Genomic_DNA"/>
</dbReference>
<dbReference type="RefSeq" id="WP_167935124.1">
    <property type="nucleotide sequence ID" value="NZ_JAAVJB010000246.1"/>
</dbReference>
<protein>
    <submittedName>
        <fullName evidence="2">Uncharacterized protein</fullName>
    </submittedName>
</protein>
<name>A0ABX1ASB0_9ACTN</name>
<evidence type="ECO:0000313" key="3">
    <source>
        <dbReference type="Proteomes" id="UP000746503"/>
    </source>
</evidence>
<organism evidence="2 3">
    <name type="scientific">Streptomyces spiramenti</name>
    <dbReference type="NCBI Taxonomy" id="2720606"/>
    <lineage>
        <taxon>Bacteria</taxon>
        <taxon>Bacillati</taxon>
        <taxon>Actinomycetota</taxon>
        <taxon>Actinomycetes</taxon>
        <taxon>Kitasatosporales</taxon>
        <taxon>Streptomycetaceae</taxon>
        <taxon>Streptomyces</taxon>
    </lineage>
</organism>
<feature type="compositionally biased region" description="Basic and acidic residues" evidence="1">
    <location>
        <begin position="30"/>
        <end position="44"/>
    </location>
</feature>
<evidence type="ECO:0000256" key="1">
    <source>
        <dbReference type="SAM" id="MobiDB-lite"/>
    </source>
</evidence>
<comment type="caution">
    <text evidence="2">The sequence shown here is derived from an EMBL/GenBank/DDBJ whole genome shotgun (WGS) entry which is preliminary data.</text>
</comment>
<dbReference type="Proteomes" id="UP000746503">
    <property type="component" value="Unassembled WGS sequence"/>
</dbReference>
<feature type="compositionally biased region" description="Low complexity" evidence="1">
    <location>
        <begin position="9"/>
        <end position="19"/>
    </location>
</feature>
<keyword evidence="3" id="KW-1185">Reference proteome</keyword>
<feature type="region of interest" description="Disordered" evidence="1">
    <location>
        <begin position="1"/>
        <end position="44"/>
    </location>
</feature>
<sequence>MPHTDEPTPRAGTHPAGRPRGPGPLRRRSHGGDRDGGHDDAVRDRAFHALDAAALLLDSDGSGRTDPDTPPAELLAAVVLLRAGRAVLDDPAVLSSRLCSLNPLHGPATTTENLWSTPDRPPARRAVCGPCGAYFGDSAAARRAPVVAGATLCLPRERDSGPGPEVAGAGAAHGPWGNRWTPYHLLSGPLRDDRPRGVDVEKLITAAREARGVH</sequence>
<proteinExistence type="predicted"/>